<dbReference type="InterPro" id="IPR036195">
    <property type="entry name" value="AbfB_ABD_sf"/>
</dbReference>
<evidence type="ECO:0000256" key="7">
    <source>
        <dbReference type="RuleBase" id="RU361187"/>
    </source>
</evidence>
<gene>
    <name evidence="10" type="ORF">B0I35DRAFT_362646</name>
</gene>
<dbReference type="SUPFAM" id="SSF110221">
    <property type="entry name" value="AbfB domain"/>
    <property type="match status" value="1"/>
</dbReference>
<evidence type="ECO:0000256" key="6">
    <source>
        <dbReference type="ARBA" id="ARBA00023295"/>
    </source>
</evidence>
<organism evidence="10 11">
    <name type="scientific">Stachybotrys elegans</name>
    <dbReference type="NCBI Taxonomy" id="80388"/>
    <lineage>
        <taxon>Eukaryota</taxon>
        <taxon>Fungi</taxon>
        <taxon>Dikarya</taxon>
        <taxon>Ascomycota</taxon>
        <taxon>Pezizomycotina</taxon>
        <taxon>Sordariomycetes</taxon>
        <taxon>Hypocreomycetidae</taxon>
        <taxon>Hypocreales</taxon>
        <taxon>Stachybotryaceae</taxon>
        <taxon>Stachybotrys</taxon>
    </lineage>
</organism>
<dbReference type="Gene3D" id="2.115.10.20">
    <property type="entry name" value="Glycosyl hydrolase domain, family 43"/>
    <property type="match status" value="1"/>
</dbReference>
<feature type="domain" description="Alpha-L-arabinofuranosidase B arabinose-binding" evidence="9">
    <location>
        <begin position="347"/>
        <end position="442"/>
    </location>
</feature>
<dbReference type="AlphaFoldDB" id="A0A8K0WL14"/>
<evidence type="ECO:0000259" key="9">
    <source>
        <dbReference type="Pfam" id="PF05270"/>
    </source>
</evidence>
<dbReference type="InterPro" id="IPR006710">
    <property type="entry name" value="Glyco_hydro_43"/>
</dbReference>
<evidence type="ECO:0000256" key="5">
    <source>
        <dbReference type="ARBA" id="ARBA00022801"/>
    </source>
</evidence>
<evidence type="ECO:0000256" key="4">
    <source>
        <dbReference type="ARBA" id="ARBA00022729"/>
    </source>
</evidence>
<evidence type="ECO:0000256" key="1">
    <source>
        <dbReference type="ARBA" id="ARBA00001462"/>
    </source>
</evidence>
<proteinExistence type="inferred from homology"/>
<dbReference type="OrthoDB" id="272289at2759"/>
<dbReference type="CDD" id="cd18817">
    <property type="entry name" value="GH43f_LbAraf43-like"/>
    <property type="match status" value="1"/>
</dbReference>
<dbReference type="Pfam" id="PF05270">
    <property type="entry name" value="AbfB"/>
    <property type="match status" value="1"/>
</dbReference>
<evidence type="ECO:0000256" key="8">
    <source>
        <dbReference type="SAM" id="SignalP"/>
    </source>
</evidence>
<dbReference type="GO" id="GO:0046556">
    <property type="term" value="F:alpha-L-arabinofuranosidase activity"/>
    <property type="evidence" value="ECO:0007669"/>
    <property type="project" value="UniProtKB-EC"/>
</dbReference>
<dbReference type="Proteomes" id="UP000813444">
    <property type="component" value="Unassembled WGS sequence"/>
</dbReference>
<dbReference type="EC" id="3.2.1.55" evidence="3"/>
<sequence>MLKSFFVALLGIPLVASSPSYESVGSVRSPPLTYNNSIILQRADPHIVKHTDGWYYFTASVPDYDQVILRRSQTIQGLEDADEVVVFQRKPSGVGAGFIWAPELHQIDGKWYIYVAVGDDDRWRIRPFVLEGTGDNPLEATWVEKGLITTNWDTFSLDATTFVANGVRYLVWAQNDPNWGDSNTALLIAPMASPWEVRLPAVAITYPDLPWERIGHNVNEGAYVIKRNGTIFLTYSASATDHNYCLGLLTASETADLMDPSSWAKSQQPVFASSAETSNWGPGHSSFTVSEDGLSDVFVYHGRSYRDIAGEPLYDPNRRTRVQKLYWRSDGTPDFGIPIPDGWTPIRLRSAADETLYVRHLQGSPAVAQRDPPALAETQFRVVTPGLSGDGTVSLESTNLPGRYLRRLGAQVVLAANDASIAADASFVQEAGLSSAEGVSFRIGSDYVQVEDGVLVVGAVAEGDEAAATFFAE</sequence>
<keyword evidence="6 7" id="KW-0326">Glycosidase</keyword>
<accession>A0A8K0WL14</accession>
<feature type="signal peptide" evidence="8">
    <location>
        <begin position="1"/>
        <end position="17"/>
    </location>
</feature>
<evidence type="ECO:0000256" key="2">
    <source>
        <dbReference type="ARBA" id="ARBA00009865"/>
    </source>
</evidence>
<evidence type="ECO:0000256" key="3">
    <source>
        <dbReference type="ARBA" id="ARBA00012670"/>
    </source>
</evidence>
<dbReference type="PANTHER" id="PTHR43817">
    <property type="entry name" value="GLYCOSYL HYDROLASE"/>
    <property type="match status" value="1"/>
</dbReference>
<dbReference type="PANTHER" id="PTHR43817:SF1">
    <property type="entry name" value="HYDROLASE, FAMILY 43, PUTATIVE (AFU_ORTHOLOGUE AFUA_3G01660)-RELATED"/>
    <property type="match status" value="1"/>
</dbReference>
<dbReference type="GO" id="GO:0046373">
    <property type="term" value="P:L-arabinose metabolic process"/>
    <property type="evidence" value="ECO:0007669"/>
    <property type="project" value="InterPro"/>
</dbReference>
<dbReference type="InterPro" id="IPR023296">
    <property type="entry name" value="Glyco_hydro_beta-prop_sf"/>
</dbReference>
<dbReference type="SUPFAM" id="SSF75005">
    <property type="entry name" value="Arabinanase/levansucrase/invertase"/>
    <property type="match status" value="1"/>
</dbReference>
<keyword evidence="4 8" id="KW-0732">Signal</keyword>
<comment type="caution">
    <text evidence="10">The sequence shown here is derived from an EMBL/GenBank/DDBJ whole genome shotgun (WGS) entry which is preliminary data.</text>
</comment>
<comment type="catalytic activity">
    <reaction evidence="1">
        <text>Hydrolysis of terminal non-reducing alpha-L-arabinofuranoside residues in alpha-L-arabinosides.</text>
        <dbReference type="EC" id="3.2.1.55"/>
    </reaction>
</comment>
<dbReference type="Pfam" id="PF04616">
    <property type="entry name" value="Glyco_hydro_43"/>
    <property type="match status" value="1"/>
</dbReference>
<evidence type="ECO:0000313" key="10">
    <source>
        <dbReference type="EMBL" id="KAH7304757.1"/>
    </source>
</evidence>
<protein>
    <recommendedName>
        <fullName evidence="3">non-reducing end alpha-L-arabinofuranosidase</fullName>
        <ecNumber evidence="3">3.2.1.55</ecNumber>
    </recommendedName>
</protein>
<dbReference type="CDD" id="cd23265">
    <property type="entry name" value="beta-trefoil_ABD_ABFB-like"/>
    <property type="match status" value="1"/>
</dbReference>
<reference evidence="10" key="1">
    <citation type="journal article" date="2021" name="Nat. Commun.">
        <title>Genetic determinants of endophytism in the Arabidopsis root mycobiome.</title>
        <authorList>
            <person name="Mesny F."/>
            <person name="Miyauchi S."/>
            <person name="Thiergart T."/>
            <person name="Pickel B."/>
            <person name="Atanasova L."/>
            <person name="Karlsson M."/>
            <person name="Huettel B."/>
            <person name="Barry K.W."/>
            <person name="Haridas S."/>
            <person name="Chen C."/>
            <person name="Bauer D."/>
            <person name="Andreopoulos W."/>
            <person name="Pangilinan J."/>
            <person name="LaButti K."/>
            <person name="Riley R."/>
            <person name="Lipzen A."/>
            <person name="Clum A."/>
            <person name="Drula E."/>
            <person name="Henrissat B."/>
            <person name="Kohler A."/>
            <person name="Grigoriev I.V."/>
            <person name="Martin F.M."/>
            <person name="Hacquard S."/>
        </authorList>
    </citation>
    <scope>NUCLEOTIDE SEQUENCE</scope>
    <source>
        <strain evidence="10">MPI-CAGE-CH-0235</strain>
    </source>
</reference>
<evidence type="ECO:0000313" key="11">
    <source>
        <dbReference type="Proteomes" id="UP000813444"/>
    </source>
</evidence>
<comment type="similarity">
    <text evidence="2 7">Belongs to the glycosyl hydrolase 43 family.</text>
</comment>
<dbReference type="EMBL" id="JAGPNK010000021">
    <property type="protein sequence ID" value="KAH7304757.1"/>
    <property type="molecule type" value="Genomic_DNA"/>
</dbReference>
<keyword evidence="11" id="KW-1185">Reference proteome</keyword>
<dbReference type="InterPro" id="IPR007934">
    <property type="entry name" value="AbfB_ABD"/>
</dbReference>
<keyword evidence="5 7" id="KW-0378">Hydrolase</keyword>
<name>A0A8K0WL14_9HYPO</name>
<feature type="chain" id="PRO_5035456507" description="non-reducing end alpha-L-arabinofuranosidase" evidence="8">
    <location>
        <begin position="18"/>
        <end position="473"/>
    </location>
</feature>
<dbReference type="Gene3D" id="2.80.10.50">
    <property type="match status" value="1"/>
</dbReference>